<name>A0ABV0GGT4_9BURK</name>
<evidence type="ECO:0000256" key="1">
    <source>
        <dbReference type="SAM" id="MobiDB-lite"/>
    </source>
</evidence>
<dbReference type="InterPro" id="IPR036754">
    <property type="entry name" value="YbaK/aa-tRNA-synt-asso_dom_sf"/>
</dbReference>
<dbReference type="Proteomes" id="UP001462640">
    <property type="component" value="Unassembled WGS sequence"/>
</dbReference>
<organism evidence="3 4">
    <name type="scientific">Roseateles flavus</name>
    <dbReference type="NCBI Taxonomy" id="3149041"/>
    <lineage>
        <taxon>Bacteria</taxon>
        <taxon>Pseudomonadati</taxon>
        <taxon>Pseudomonadota</taxon>
        <taxon>Betaproteobacteria</taxon>
        <taxon>Burkholderiales</taxon>
        <taxon>Sphaerotilaceae</taxon>
        <taxon>Roseateles</taxon>
    </lineage>
</organism>
<gene>
    <name evidence="3" type="ORF">ABDJ40_16195</name>
</gene>
<evidence type="ECO:0000259" key="2">
    <source>
        <dbReference type="Pfam" id="PF04073"/>
    </source>
</evidence>
<feature type="compositionally biased region" description="Polar residues" evidence="1">
    <location>
        <begin position="1"/>
        <end position="11"/>
    </location>
</feature>
<comment type="caution">
    <text evidence="3">The sequence shown here is derived from an EMBL/GenBank/DDBJ whole genome shotgun (WGS) entry which is preliminary data.</text>
</comment>
<dbReference type="SUPFAM" id="SSF55826">
    <property type="entry name" value="YbaK/ProRS associated domain"/>
    <property type="match status" value="1"/>
</dbReference>
<evidence type="ECO:0000313" key="3">
    <source>
        <dbReference type="EMBL" id="MEO3714306.1"/>
    </source>
</evidence>
<feature type="region of interest" description="Disordered" evidence="1">
    <location>
        <begin position="1"/>
        <end position="23"/>
    </location>
</feature>
<dbReference type="RefSeq" id="WP_347611414.1">
    <property type="nucleotide sequence ID" value="NZ_JBDPZC010000007.1"/>
</dbReference>
<reference evidence="3 4" key="1">
    <citation type="submission" date="2024-05" db="EMBL/GenBank/DDBJ databases">
        <title>Roseateles sp. 2.12 16S ribosomal RNA gene Genome sequencing and assembly.</title>
        <authorList>
            <person name="Woo H."/>
        </authorList>
    </citation>
    <scope>NUCLEOTIDE SEQUENCE [LARGE SCALE GENOMIC DNA]</scope>
    <source>
        <strain evidence="3 4">2.12</strain>
    </source>
</reference>
<dbReference type="Pfam" id="PF04073">
    <property type="entry name" value="tRNA_edit"/>
    <property type="match status" value="1"/>
</dbReference>
<dbReference type="CDD" id="cd04333">
    <property type="entry name" value="ProX_deacylase"/>
    <property type="match status" value="1"/>
</dbReference>
<sequence>MSEILSTQREPQTPAAAPSHEGFERVRDALQQLSHEHPPRWLEVAARTAQEAADALGVSLGQIAKSVVFRRRTDESAVLVIAAGDRRVDEKKLQLHTGPLGRADADFVKARTGFSIGGVSPLGFAPAAGLPMPLLFIDASLFRFDRIWAAAGHPNGVFPMTPQQLQQLTGAAVIEVVQ</sequence>
<protein>
    <submittedName>
        <fullName evidence="3">YbaK/EbsC family protein</fullName>
    </submittedName>
</protein>
<dbReference type="EMBL" id="JBDPZC010000007">
    <property type="protein sequence ID" value="MEO3714306.1"/>
    <property type="molecule type" value="Genomic_DNA"/>
</dbReference>
<dbReference type="InterPro" id="IPR007214">
    <property type="entry name" value="YbaK/aa-tRNA-synth-assoc-dom"/>
</dbReference>
<accession>A0ABV0GGT4</accession>
<dbReference type="Gene3D" id="3.90.960.10">
    <property type="entry name" value="YbaK/aminoacyl-tRNA synthetase-associated domain"/>
    <property type="match status" value="1"/>
</dbReference>
<dbReference type="PANTHER" id="PTHR30411">
    <property type="entry name" value="CYTOPLASMIC PROTEIN"/>
    <property type="match status" value="1"/>
</dbReference>
<feature type="domain" description="YbaK/aminoacyl-tRNA synthetase-associated" evidence="2">
    <location>
        <begin position="45"/>
        <end position="168"/>
    </location>
</feature>
<evidence type="ECO:0000313" key="4">
    <source>
        <dbReference type="Proteomes" id="UP001462640"/>
    </source>
</evidence>
<proteinExistence type="predicted"/>
<keyword evidence="4" id="KW-1185">Reference proteome</keyword>
<dbReference type="PANTHER" id="PTHR30411:SF1">
    <property type="entry name" value="CYTOPLASMIC PROTEIN"/>
    <property type="match status" value="1"/>
</dbReference>